<dbReference type="PROSITE" id="PS00211">
    <property type="entry name" value="ABC_TRANSPORTER_1"/>
    <property type="match status" value="1"/>
</dbReference>
<keyword evidence="4 9" id="KW-0812">Transmembrane</keyword>
<dbReference type="GO" id="GO:0005886">
    <property type="term" value="C:plasma membrane"/>
    <property type="evidence" value="ECO:0007669"/>
    <property type="project" value="UniProtKB-SubCell"/>
</dbReference>
<evidence type="ECO:0000259" key="10">
    <source>
        <dbReference type="PROSITE" id="PS50893"/>
    </source>
</evidence>
<accession>A0A8I0AD77</accession>
<organism evidence="12 13">
    <name type="scientific">Blautia segnis</name>
    <dbReference type="NCBI Taxonomy" id="2763030"/>
    <lineage>
        <taxon>Bacteria</taxon>
        <taxon>Bacillati</taxon>
        <taxon>Bacillota</taxon>
        <taxon>Clostridia</taxon>
        <taxon>Lachnospirales</taxon>
        <taxon>Lachnospiraceae</taxon>
        <taxon>Blautia</taxon>
    </lineage>
</organism>
<name>A0A8I0AD77_9FIRM</name>
<dbReference type="SMART" id="SM00382">
    <property type="entry name" value="AAA"/>
    <property type="match status" value="1"/>
</dbReference>
<evidence type="ECO:0000256" key="7">
    <source>
        <dbReference type="ARBA" id="ARBA00022989"/>
    </source>
</evidence>
<dbReference type="SUPFAM" id="SSF52540">
    <property type="entry name" value="P-loop containing nucleoside triphosphate hydrolases"/>
    <property type="match status" value="1"/>
</dbReference>
<dbReference type="InterPro" id="IPR017871">
    <property type="entry name" value="ABC_transporter-like_CS"/>
</dbReference>
<dbReference type="SUPFAM" id="SSF90123">
    <property type="entry name" value="ABC transporter transmembrane region"/>
    <property type="match status" value="1"/>
</dbReference>
<evidence type="ECO:0000256" key="5">
    <source>
        <dbReference type="ARBA" id="ARBA00022741"/>
    </source>
</evidence>
<evidence type="ECO:0000256" key="1">
    <source>
        <dbReference type="ARBA" id="ARBA00004651"/>
    </source>
</evidence>
<keyword evidence="5" id="KW-0547">Nucleotide-binding</keyword>
<dbReference type="Gene3D" id="3.40.50.300">
    <property type="entry name" value="P-loop containing nucleotide triphosphate hydrolases"/>
    <property type="match status" value="1"/>
</dbReference>
<dbReference type="Pfam" id="PF00005">
    <property type="entry name" value="ABC_tran"/>
    <property type="match status" value="1"/>
</dbReference>
<evidence type="ECO:0000313" key="13">
    <source>
        <dbReference type="Proteomes" id="UP000652847"/>
    </source>
</evidence>
<dbReference type="PANTHER" id="PTHR43394:SF1">
    <property type="entry name" value="ATP-BINDING CASSETTE SUB-FAMILY B MEMBER 10, MITOCHONDRIAL"/>
    <property type="match status" value="1"/>
</dbReference>
<evidence type="ECO:0000256" key="3">
    <source>
        <dbReference type="ARBA" id="ARBA00022475"/>
    </source>
</evidence>
<dbReference type="InterPro" id="IPR036640">
    <property type="entry name" value="ABC1_TM_sf"/>
</dbReference>
<keyword evidence="8 9" id="KW-0472">Membrane</keyword>
<dbReference type="PROSITE" id="PS50929">
    <property type="entry name" value="ABC_TM1F"/>
    <property type="match status" value="1"/>
</dbReference>
<comment type="caution">
    <text evidence="12">The sequence shown here is derived from an EMBL/GenBank/DDBJ whole genome shotgun (WGS) entry which is preliminary data.</text>
</comment>
<keyword evidence="7 9" id="KW-1133">Transmembrane helix</keyword>
<dbReference type="InterPro" id="IPR003439">
    <property type="entry name" value="ABC_transporter-like_ATP-bd"/>
</dbReference>
<feature type="transmembrane region" description="Helical" evidence="9">
    <location>
        <begin position="162"/>
        <end position="180"/>
    </location>
</feature>
<dbReference type="Pfam" id="PF00664">
    <property type="entry name" value="ABC_membrane"/>
    <property type="match status" value="1"/>
</dbReference>
<keyword evidence="13" id="KW-1185">Reference proteome</keyword>
<dbReference type="GO" id="GO:0015421">
    <property type="term" value="F:ABC-type oligopeptide transporter activity"/>
    <property type="evidence" value="ECO:0007669"/>
    <property type="project" value="TreeGrafter"/>
</dbReference>
<gene>
    <name evidence="12" type="ORF">H8S54_05265</name>
</gene>
<keyword evidence="2" id="KW-0813">Transport</keyword>
<dbReference type="FunFam" id="3.40.50.300:FF:000221">
    <property type="entry name" value="Multidrug ABC transporter ATP-binding protein"/>
    <property type="match status" value="1"/>
</dbReference>
<dbReference type="InterPro" id="IPR027417">
    <property type="entry name" value="P-loop_NTPase"/>
</dbReference>
<evidence type="ECO:0000256" key="4">
    <source>
        <dbReference type="ARBA" id="ARBA00022692"/>
    </source>
</evidence>
<feature type="transmembrane region" description="Helical" evidence="9">
    <location>
        <begin position="21"/>
        <end position="50"/>
    </location>
</feature>
<dbReference type="EMBL" id="JACOOT010000012">
    <property type="protein sequence ID" value="MBC5650532.1"/>
    <property type="molecule type" value="Genomic_DNA"/>
</dbReference>
<reference evidence="12 13" key="1">
    <citation type="submission" date="2020-08" db="EMBL/GenBank/DDBJ databases">
        <title>Genome public.</title>
        <authorList>
            <person name="Liu C."/>
            <person name="Sun Q."/>
        </authorList>
    </citation>
    <scope>NUCLEOTIDE SEQUENCE [LARGE SCALE GENOMIC DNA]</scope>
    <source>
        <strain evidence="12 13">BX17</strain>
    </source>
</reference>
<evidence type="ECO:0000256" key="6">
    <source>
        <dbReference type="ARBA" id="ARBA00022840"/>
    </source>
</evidence>
<dbReference type="RefSeq" id="WP_161286428.1">
    <property type="nucleotide sequence ID" value="NZ_JACOOT010000012.1"/>
</dbReference>
<keyword evidence="6 12" id="KW-0067">ATP-binding</keyword>
<protein>
    <submittedName>
        <fullName evidence="12">ABC transporter ATP-binding protein</fullName>
    </submittedName>
</protein>
<evidence type="ECO:0000256" key="9">
    <source>
        <dbReference type="SAM" id="Phobius"/>
    </source>
</evidence>
<dbReference type="InterPro" id="IPR003593">
    <property type="entry name" value="AAA+_ATPase"/>
</dbReference>
<feature type="transmembrane region" description="Helical" evidence="9">
    <location>
        <begin position="56"/>
        <end position="76"/>
    </location>
</feature>
<dbReference type="AlphaFoldDB" id="A0A8I0AD77"/>
<evidence type="ECO:0000256" key="8">
    <source>
        <dbReference type="ARBA" id="ARBA00023136"/>
    </source>
</evidence>
<feature type="domain" description="ABC transporter" evidence="10">
    <location>
        <begin position="336"/>
        <end position="572"/>
    </location>
</feature>
<feature type="transmembrane region" description="Helical" evidence="9">
    <location>
        <begin position="278"/>
        <end position="297"/>
    </location>
</feature>
<evidence type="ECO:0000256" key="2">
    <source>
        <dbReference type="ARBA" id="ARBA00022448"/>
    </source>
</evidence>
<dbReference type="InterPro" id="IPR011527">
    <property type="entry name" value="ABC1_TM_dom"/>
</dbReference>
<dbReference type="PANTHER" id="PTHR43394">
    <property type="entry name" value="ATP-DEPENDENT PERMEASE MDL1, MITOCHONDRIAL"/>
    <property type="match status" value="1"/>
</dbReference>
<dbReference type="InterPro" id="IPR039421">
    <property type="entry name" value="Type_1_exporter"/>
</dbReference>
<dbReference type="GO" id="GO:0005524">
    <property type="term" value="F:ATP binding"/>
    <property type="evidence" value="ECO:0007669"/>
    <property type="project" value="UniProtKB-KW"/>
</dbReference>
<feature type="domain" description="ABC transmembrane type-1" evidence="11">
    <location>
        <begin position="22"/>
        <end position="305"/>
    </location>
</feature>
<feature type="transmembrane region" description="Helical" evidence="9">
    <location>
        <begin position="253"/>
        <end position="272"/>
    </location>
</feature>
<dbReference type="Proteomes" id="UP000652847">
    <property type="component" value="Unassembled WGS sequence"/>
</dbReference>
<evidence type="ECO:0000259" key="11">
    <source>
        <dbReference type="PROSITE" id="PS50929"/>
    </source>
</evidence>
<dbReference type="GO" id="GO:0016887">
    <property type="term" value="F:ATP hydrolysis activity"/>
    <property type="evidence" value="ECO:0007669"/>
    <property type="project" value="InterPro"/>
</dbReference>
<keyword evidence="3" id="KW-1003">Cell membrane</keyword>
<proteinExistence type="predicted"/>
<comment type="subcellular location">
    <subcellularLocation>
        <location evidence="1">Cell membrane</location>
        <topology evidence="1">Multi-pass membrane protein</topology>
    </subcellularLocation>
</comment>
<dbReference type="PROSITE" id="PS50893">
    <property type="entry name" value="ABC_TRANSPORTER_2"/>
    <property type="match status" value="1"/>
</dbReference>
<evidence type="ECO:0000313" key="12">
    <source>
        <dbReference type="EMBL" id="MBC5650532.1"/>
    </source>
</evidence>
<dbReference type="Gene3D" id="1.20.1560.10">
    <property type="entry name" value="ABC transporter type 1, transmembrane domain"/>
    <property type="match status" value="1"/>
</dbReference>
<sequence length="588" mass="65267">MNKSEIAKQLLGFMRAHKNQFVLSILLAILGVASGMIPYFAIARIMLYLLEGIREMSIYAFWCMMVLLGFSLKIIFANLSTAVSHTATFYTLKEIRMQIIDKLSRVPMGYILDQSSGSFKDTIVDRVESMEPILAHLVPEMTSNLFVPVCMLVYLFVLDWRMALLSLVTLPIGFFCYMGMAKNYEERFSGLIKRVKKMNTTVVEYVNGIEVIKAFNQSANSYERYSDSVKDNADYAVGWMKDTQLFMSMSNTIWPSVWIAILPVGGILYKAGILSAPVFLTVMILSLGIVGPILAAIKFTDSVAQLGTIIGAVCSLLSAPEMKRPSIQTDIQDLTIKFQDVSFSYDENVEEPVLSHVNLIFRPNTMTAIVGPSGSGKSTITKLITGFWEVTSGKITLGGKDIRQMPLSQLTSYVSYVSQDNYLFDVSVRENIRMGRLTATDDEVEEAAKKCGCHDFIVELEHGYETVVGSAGGHLSGGERQRVAIARAMLKNAPIVIFDEATAYLDPENESLVQDAISNLVRGKMLIMVAHRLYTVTGADQLVVVNDGRIEATGTHEELLEVCPLYKQMWMAHIGSRDEGGADRCLPH</sequence>